<reference evidence="1" key="1">
    <citation type="submission" date="2021-05" db="EMBL/GenBank/DDBJ databases">
        <authorList>
            <person name="Alioto T."/>
            <person name="Alioto T."/>
            <person name="Gomez Garrido J."/>
        </authorList>
    </citation>
    <scope>NUCLEOTIDE SEQUENCE</scope>
</reference>
<name>A0A8D8ZAD5_9HEMI</name>
<proteinExistence type="predicted"/>
<dbReference type="EMBL" id="HBUF01459753">
    <property type="protein sequence ID" value="CAG6744108.1"/>
    <property type="molecule type" value="Transcribed_RNA"/>
</dbReference>
<sequence>MLCLKFHIQFIFRAASLDCSSFFFSNFTSRVCFRIVLAELECWPKANLYHSQPLYKRGSSREGTGGSCSNYIDSSKHFQHKILCPQQPCVLIMDNWTPMNKIRTYLTLLEQSRLVFQRPRASEILNLKSSEILNLRFEVMISTVYSCCGKGTIQSYSGSINKHV</sequence>
<organism evidence="1">
    <name type="scientific">Cacopsylla melanoneura</name>
    <dbReference type="NCBI Taxonomy" id="428564"/>
    <lineage>
        <taxon>Eukaryota</taxon>
        <taxon>Metazoa</taxon>
        <taxon>Ecdysozoa</taxon>
        <taxon>Arthropoda</taxon>
        <taxon>Hexapoda</taxon>
        <taxon>Insecta</taxon>
        <taxon>Pterygota</taxon>
        <taxon>Neoptera</taxon>
        <taxon>Paraneoptera</taxon>
        <taxon>Hemiptera</taxon>
        <taxon>Sternorrhyncha</taxon>
        <taxon>Psylloidea</taxon>
        <taxon>Psyllidae</taxon>
        <taxon>Psyllinae</taxon>
        <taxon>Cacopsylla</taxon>
    </lineage>
</organism>
<dbReference type="AlphaFoldDB" id="A0A8D8ZAD5"/>
<protein>
    <submittedName>
        <fullName evidence="1">Uncharacterized protein</fullName>
    </submittedName>
</protein>
<accession>A0A8D8ZAD5</accession>
<evidence type="ECO:0000313" key="1">
    <source>
        <dbReference type="EMBL" id="CAG6744108.1"/>
    </source>
</evidence>